<protein>
    <submittedName>
        <fullName evidence="3">Alpha/Beta hydrolase protein</fullName>
    </submittedName>
</protein>
<dbReference type="PANTHER" id="PTHR43798:SF31">
    <property type="entry name" value="AB HYDROLASE SUPERFAMILY PROTEIN YCLE"/>
    <property type="match status" value="1"/>
</dbReference>
<evidence type="ECO:0000256" key="1">
    <source>
        <dbReference type="ARBA" id="ARBA00022801"/>
    </source>
</evidence>
<dbReference type="InterPro" id="IPR000073">
    <property type="entry name" value="AB_hydrolase_1"/>
</dbReference>
<name>A0AAD6CTY7_9EURO</name>
<keyword evidence="1 3" id="KW-0378">Hydrolase</keyword>
<dbReference type="InterPro" id="IPR029058">
    <property type="entry name" value="AB_hydrolase_fold"/>
</dbReference>
<dbReference type="GO" id="GO:0017000">
    <property type="term" value="P:antibiotic biosynthetic process"/>
    <property type="evidence" value="ECO:0007669"/>
    <property type="project" value="UniProtKB-ARBA"/>
</dbReference>
<dbReference type="GO" id="GO:0072330">
    <property type="term" value="P:monocarboxylic acid biosynthetic process"/>
    <property type="evidence" value="ECO:0007669"/>
    <property type="project" value="UniProtKB-ARBA"/>
</dbReference>
<dbReference type="Pfam" id="PF12697">
    <property type="entry name" value="Abhydrolase_6"/>
    <property type="match status" value="1"/>
</dbReference>
<dbReference type="InterPro" id="IPR050266">
    <property type="entry name" value="AB_hydrolase_sf"/>
</dbReference>
<organism evidence="3 4">
    <name type="scientific">Penicillium frequentans</name>
    <dbReference type="NCBI Taxonomy" id="3151616"/>
    <lineage>
        <taxon>Eukaryota</taxon>
        <taxon>Fungi</taxon>
        <taxon>Dikarya</taxon>
        <taxon>Ascomycota</taxon>
        <taxon>Pezizomycotina</taxon>
        <taxon>Eurotiomycetes</taxon>
        <taxon>Eurotiomycetidae</taxon>
        <taxon>Eurotiales</taxon>
        <taxon>Aspergillaceae</taxon>
        <taxon>Penicillium</taxon>
    </lineage>
</organism>
<dbReference type="GO" id="GO:0016787">
    <property type="term" value="F:hydrolase activity"/>
    <property type="evidence" value="ECO:0007669"/>
    <property type="project" value="UniProtKB-KW"/>
</dbReference>
<evidence type="ECO:0000313" key="3">
    <source>
        <dbReference type="EMBL" id="KAJ5538568.1"/>
    </source>
</evidence>
<comment type="caution">
    <text evidence="3">The sequence shown here is derived from an EMBL/GenBank/DDBJ whole genome shotgun (WGS) entry which is preliminary data.</text>
</comment>
<dbReference type="AlphaFoldDB" id="A0AAD6CTY7"/>
<dbReference type="EMBL" id="JAQIZZ010000006">
    <property type="protein sequence ID" value="KAJ5538568.1"/>
    <property type="molecule type" value="Genomic_DNA"/>
</dbReference>
<dbReference type="Proteomes" id="UP001220324">
    <property type="component" value="Unassembled WGS sequence"/>
</dbReference>
<sequence>MEFSKKFETAPECWINTRIWLCPGKDRKPLLVLLHYWGGSTETWHKLTDPESPTSLSAIYPTVAIDLRGWGESNDQSSSIGNSFQPFSIRSMASDVGTVLQKMKSDADTKDMFDHGFVLVGHSMGAKVALTTANDLNPLLPELKGFVLIAPAPVTPMILPREVIELRQTAYDCEASVRGAMAHDLAQEGMLSPSDADLVVQGSLRGHPLAKKSWPAYAMQEDVSEAVRNALGQVRHENSPLKAVVIYGENDPVEPQERVVGEVVPFLENCGVEIVSACGAENVKHLIPLESPEVIYDQICRGF</sequence>
<dbReference type="Gene3D" id="3.40.50.1820">
    <property type="entry name" value="alpha/beta hydrolase"/>
    <property type="match status" value="1"/>
</dbReference>
<accession>A0AAD6CTY7</accession>
<feature type="domain" description="AB hydrolase-1" evidence="2">
    <location>
        <begin position="31"/>
        <end position="297"/>
    </location>
</feature>
<dbReference type="GO" id="GO:0016020">
    <property type="term" value="C:membrane"/>
    <property type="evidence" value="ECO:0007669"/>
    <property type="project" value="TreeGrafter"/>
</dbReference>
<evidence type="ECO:0000313" key="4">
    <source>
        <dbReference type="Proteomes" id="UP001220324"/>
    </source>
</evidence>
<reference evidence="3 4" key="1">
    <citation type="journal article" date="2023" name="IMA Fungus">
        <title>Comparative genomic study of the Penicillium genus elucidates a diverse pangenome and 15 lateral gene transfer events.</title>
        <authorList>
            <person name="Petersen C."/>
            <person name="Sorensen T."/>
            <person name="Nielsen M.R."/>
            <person name="Sondergaard T.E."/>
            <person name="Sorensen J.L."/>
            <person name="Fitzpatrick D.A."/>
            <person name="Frisvad J.C."/>
            <person name="Nielsen K.L."/>
        </authorList>
    </citation>
    <scope>NUCLEOTIDE SEQUENCE [LARGE SCALE GENOMIC DNA]</scope>
    <source>
        <strain evidence="3 4">IBT 35679</strain>
    </source>
</reference>
<gene>
    <name evidence="3" type="ORF">N7494_008047</name>
</gene>
<dbReference type="SUPFAM" id="SSF53474">
    <property type="entry name" value="alpha/beta-Hydrolases"/>
    <property type="match status" value="1"/>
</dbReference>
<evidence type="ECO:0000259" key="2">
    <source>
        <dbReference type="Pfam" id="PF12697"/>
    </source>
</evidence>
<keyword evidence="4" id="KW-1185">Reference proteome</keyword>
<proteinExistence type="predicted"/>
<dbReference type="PANTHER" id="PTHR43798">
    <property type="entry name" value="MONOACYLGLYCEROL LIPASE"/>
    <property type="match status" value="1"/>
</dbReference>